<dbReference type="PANTHER" id="PTHR11958">
    <property type="entry name" value="SODIUM/DICARBOXYLATE SYMPORTER-RELATED"/>
    <property type="match status" value="1"/>
</dbReference>
<evidence type="ECO:0000313" key="12">
    <source>
        <dbReference type="Proteomes" id="UP000283509"/>
    </source>
</evidence>
<feature type="non-terminal residue" evidence="11">
    <location>
        <position position="1"/>
    </location>
</feature>
<dbReference type="GO" id="GO:0005313">
    <property type="term" value="F:L-glutamate transmembrane transporter activity"/>
    <property type="evidence" value="ECO:0007669"/>
    <property type="project" value="TreeGrafter"/>
</dbReference>
<organism evidence="11 12">
    <name type="scientific">Penaeus vannamei</name>
    <name type="common">Whiteleg shrimp</name>
    <name type="synonym">Litopenaeus vannamei</name>
    <dbReference type="NCBI Taxonomy" id="6689"/>
    <lineage>
        <taxon>Eukaryota</taxon>
        <taxon>Metazoa</taxon>
        <taxon>Ecdysozoa</taxon>
        <taxon>Arthropoda</taxon>
        <taxon>Crustacea</taxon>
        <taxon>Multicrustacea</taxon>
        <taxon>Malacostraca</taxon>
        <taxon>Eumalacostraca</taxon>
        <taxon>Eucarida</taxon>
        <taxon>Decapoda</taxon>
        <taxon>Dendrobranchiata</taxon>
        <taxon>Penaeoidea</taxon>
        <taxon>Penaeidae</taxon>
        <taxon>Penaeus</taxon>
    </lineage>
</organism>
<dbReference type="Pfam" id="PF00375">
    <property type="entry name" value="SDF"/>
    <property type="match status" value="1"/>
</dbReference>
<feature type="compositionally biased region" description="Polar residues" evidence="10">
    <location>
        <begin position="193"/>
        <end position="211"/>
    </location>
</feature>
<dbReference type="SUPFAM" id="SSF118215">
    <property type="entry name" value="Proton glutamate symport protein"/>
    <property type="match status" value="1"/>
</dbReference>
<sequence>SATLPITFRCLEENNKVDKRVTRFVLPVGATINMDGTALYEAVGSIFIAQMYGIHLGPGELITVSLTSTLASIGAASIPSAGLVTMLLVLTALGLPTENVSLIFAVDWILDRVRTSINVLGDAFGAAIVEHLCKEELERMGPAQPSIEMLDRVESGMIPTHTPMAASPQPTLASPIQGGPPKDLVAMADKGNGQLSWGNNPDKSPNSETQI</sequence>
<protein>
    <recommendedName>
        <fullName evidence="9">Amino acid transporter</fullName>
    </recommendedName>
</protein>
<dbReference type="EMBL" id="QCYY01003057">
    <property type="protein sequence ID" value="ROT65677.1"/>
    <property type="molecule type" value="Genomic_DNA"/>
</dbReference>
<keyword evidence="4" id="KW-0812">Transmembrane</keyword>
<evidence type="ECO:0000313" key="11">
    <source>
        <dbReference type="EMBL" id="ROT65677.1"/>
    </source>
</evidence>
<dbReference type="AlphaFoldDB" id="A0A423SN74"/>
<keyword evidence="3 9" id="KW-0813">Transport</keyword>
<keyword evidence="7" id="KW-0472">Membrane</keyword>
<dbReference type="Gene3D" id="1.10.3860.10">
    <property type="entry name" value="Sodium:dicarboxylate symporter"/>
    <property type="match status" value="1"/>
</dbReference>
<proteinExistence type="inferred from homology"/>
<evidence type="ECO:0000256" key="5">
    <source>
        <dbReference type="ARBA" id="ARBA00022847"/>
    </source>
</evidence>
<comment type="similarity">
    <text evidence="2 9">Belongs to the dicarboxylate/amino acid:cation symporter (DAACS) (TC 2.A.23) family.</text>
</comment>
<evidence type="ECO:0000256" key="6">
    <source>
        <dbReference type="ARBA" id="ARBA00022989"/>
    </source>
</evidence>
<dbReference type="InterPro" id="IPR018107">
    <property type="entry name" value="Na-dicarboxylate_symporter_CS"/>
</dbReference>
<dbReference type="GO" id="GO:0005886">
    <property type="term" value="C:plasma membrane"/>
    <property type="evidence" value="ECO:0007669"/>
    <property type="project" value="TreeGrafter"/>
</dbReference>
<dbReference type="GO" id="GO:0015175">
    <property type="term" value="F:neutral L-amino acid transmembrane transporter activity"/>
    <property type="evidence" value="ECO:0007669"/>
    <property type="project" value="TreeGrafter"/>
</dbReference>
<keyword evidence="12" id="KW-1185">Reference proteome</keyword>
<dbReference type="GO" id="GO:0015501">
    <property type="term" value="F:glutamate:sodium symporter activity"/>
    <property type="evidence" value="ECO:0007669"/>
    <property type="project" value="TreeGrafter"/>
</dbReference>
<evidence type="ECO:0000256" key="8">
    <source>
        <dbReference type="ARBA" id="ARBA00023180"/>
    </source>
</evidence>
<evidence type="ECO:0000256" key="2">
    <source>
        <dbReference type="ARBA" id="ARBA00006148"/>
    </source>
</evidence>
<dbReference type="InterPro" id="IPR001991">
    <property type="entry name" value="Na-dicarboxylate_symporter"/>
</dbReference>
<reference evidence="11 12" key="1">
    <citation type="submission" date="2018-04" db="EMBL/GenBank/DDBJ databases">
        <authorList>
            <person name="Zhang X."/>
            <person name="Yuan J."/>
            <person name="Li F."/>
            <person name="Xiang J."/>
        </authorList>
    </citation>
    <scope>NUCLEOTIDE SEQUENCE [LARGE SCALE GENOMIC DNA]</scope>
    <source>
        <tissue evidence="11">Muscle</tissue>
    </source>
</reference>
<keyword evidence="6" id="KW-1133">Transmembrane helix</keyword>
<keyword evidence="5 9" id="KW-0769">Symport</keyword>
<dbReference type="PROSITE" id="PS00714">
    <property type="entry name" value="NA_DICARBOXYL_SYMP_2"/>
    <property type="match status" value="1"/>
</dbReference>
<evidence type="ECO:0000256" key="3">
    <source>
        <dbReference type="ARBA" id="ARBA00022448"/>
    </source>
</evidence>
<evidence type="ECO:0000256" key="7">
    <source>
        <dbReference type="ARBA" id="ARBA00023136"/>
    </source>
</evidence>
<dbReference type="Proteomes" id="UP000283509">
    <property type="component" value="Unassembled WGS sequence"/>
</dbReference>
<evidence type="ECO:0000256" key="4">
    <source>
        <dbReference type="ARBA" id="ARBA00022692"/>
    </source>
</evidence>
<dbReference type="PRINTS" id="PR00173">
    <property type="entry name" value="EDTRNSPORT"/>
</dbReference>
<dbReference type="InterPro" id="IPR036458">
    <property type="entry name" value="Na:dicarbo_symporter_sf"/>
</dbReference>
<keyword evidence="8" id="KW-0325">Glycoprotein</keyword>
<evidence type="ECO:0000256" key="10">
    <source>
        <dbReference type="SAM" id="MobiDB-lite"/>
    </source>
</evidence>
<evidence type="ECO:0000256" key="1">
    <source>
        <dbReference type="ARBA" id="ARBA00004141"/>
    </source>
</evidence>
<comment type="subcellular location">
    <subcellularLocation>
        <location evidence="1 9">Membrane</location>
        <topology evidence="1 9">Multi-pass membrane protein</topology>
    </subcellularLocation>
</comment>
<reference evidence="11 12" key="2">
    <citation type="submission" date="2019-01" db="EMBL/GenBank/DDBJ databases">
        <title>The decoding of complex shrimp genome reveals the adaptation for benthos swimmer, frequently molting mechanism and breeding impact on genome.</title>
        <authorList>
            <person name="Sun Y."/>
            <person name="Gao Y."/>
            <person name="Yu Y."/>
        </authorList>
    </citation>
    <scope>NUCLEOTIDE SEQUENCE [LARGE SCALE GENOMIC DNA]</scope>
    <source>
        <tissue evidence="11">Muscle</tissue>
    </source>
</reference>
<dbReference type="STRING" id="6689.A0A423SN74"/>
<accession>A0A423SN74</accession>
<gene>
    <name evidence="11" type="ORF">C7M84_016341</name>
</gene>
<dbReference type="InterPro" id="IPR050746">
    <property type="entry name" value="DAACS"/>
</dbReference>
<name>A0A423SN74_PENVA</name>
<comment type="caution">
    <text evidence="11">The sequence shown here is derived from an EMBL/GenBank/DDBJ whole genome shotgun (WGS) entry which is preliminary data.</text>
</comment>
<feature type="region of interest" description="Disordered" evidence="10">
    <location>
        <begin position="165"/>
        <end position="211"/>
    </location>
</feature>
<dbReference type="PANTHER" id="PTHR11958:SF99">
    <property type="entry name" value="SODIUM-DEPENDENT EXCITATORY AMINO ACID TRANSPORTER GLT-6-RELATED"/>
    <property type="match status" value="1"/>
</dbReference>
<dbReference type="OrthoDB" id="5877963at2759"/>
<evidence type="ECO:0000256" key="9">
    <source>
        <dbReference type="RuleBase" id="RU361216"/>
    </source>
</evidence>